<feature type="transmembrane region" description="Helical" evidence="1">
    <location>
        <begin position="17"/>
        <end position="37"/>
    </location>
</feature>
<keyword evidence="1" id="KW-0472">Membrane</keyword>
<proteinExistence type="predicted"/>
<comment type="caution">
    <text evidence="2">The sequence shown here is derived from an EMBL/GenBank/DDBJ whole genome shotgun (WGS) entry which is preliminary data.</text>
</comment>
<keyword evidence="3" id="KW-1185">Reference proteome</keyword>
<gene>
    <name evidence="2" type="ORF">FF38_03515</name>
</gene>
<organism evidence="2 3">
    <name type="scientific">Lucilia cuprina</name>
    <name type="common">Green bottle fly</name>
    <name type="synonym">Australian sheep blowfly</name>
    <dbReference type="NCBI Taxonomy" id="7375"/>
    <lineage>
        <taxon>Eukaryota</taxon>
        <taxon>Metazoa</taxon>
        <taxon>Ecdysozoa</taxon>
        <taxon>Arthropoda</taxon>
        <taxon>Hexapoda</taxon>
        <taxon>Insecta</taxon>
        <taxon>Pterygota</taxon>
        <taxon>Neoptera</taxon>
        <taxon>Endopterygota</taxon>
        <taxon>Diptera</taxon>
        <taxon>Brachycera</taxon>
        <taxon>Muscomorpha</taxon>
        <taxon>Oestroidea</taxon>
        <taxon>Calliphoridae</taxon>
        <taxon>Luciliinae</taxon>
        <taxon>Lucilia</taxon>
    </lineage>
</organism>
<reference evidence="2 3" key="1">
    <citation type="journal article" date="2015" name="Nat. Commun.">
        <title>Lucilia cuprina genome unlocks parasitic fly biology to underpin future interventions.</title>
        <authorList>
            <person name="Anstead C.A."/>
            <person name="Korhonen P.K."/>
            <person name="Young N.D."/>
            <person name="Hall R.S."/>
            <person name="Jex A.R."/>
            <person name="Murali S.C."/>
            <person name="Hughes D.S."/>
            <person name="Lee S.F."/>
            <person name="Perry T."/>
            <person name="Stroehlein A.J."/>
            <person name="Ansell B.R."/>
            <person name="Breugelmans B."/>
            <person name="Hofmann A."/>
            <person name="Qu J."/>
            <person name="Dugan S."/>
            <person name="Lee S.L."/>
            <person name="Chao H."/>
            <person name="Dinh H."/>
            <person name="Han Y."/>
            <person name="Doddapaneni H.V."/>
            <person name="Worley K.C."/>
            <person name="Muzny D.M."/>
            <person name="Ioannidis P."/>
            <person name="Waterhouse R.M."/>
            <person name="Zdobnov E.M."/>
            <person name="James P.J."/>
            <person name="Bagnall N.H."/>
            <person name="Kotze A.C."/>
            <person name="Gibbs R.A."/>
            <person name="Richards S."/>
            <person name="Batterham P."/>
            <person name="Gasser R.B."/>
        </authorList>
    </citation>
    <scope>NUCLEOTIDE SEQUENCE [LARGE SCALE GENOMIC DNA]</scope>
    <source>
        <strain evidence="2 3">LS</strain>
        <tissue evidence="2">Full body</tissue>
    </source>
</reference>
<name>A0A0L0BXF7_LUCCU</name>
<dbReference type="Proteomes" id="UP000037069">
    <property type="component" value="Unassembled WGS sequence"/>
</dbReference>
<evidence type="ECO:0000256" key="1">
    <source>
        <dbReference type="SAM" id="Phobius"/>
    </source>
</evidence>
<feature type="transmembrane region" description="Helical" evidence="1">
    <location>
        <begin position="43"/>
        <end position="62"/>
    </location>
</feature>
<accession>A0A0L0BXF7</accession>
<dbReference type="EMBL" id="JRES01001195">
    <property type="protein sequence ID" value="KNC24676.1"/>
    <property type="molecule type" value="Genomic_DNA"/>
</dbReference>
<protein>
    <submittedName>
        <fullName evidence="2">Uncharacterized protein</fullName>
    </submittedName>
</protein>
<sequence length="67" mass="8191">MDKINECIKPPKDRWKIVFFIFLLHGLGTLMPWNMFITAKSVIIMYLVQFSTIYNFWTPYMYRNNYS</sequence>
<feature type="non-terminal residue" evidence="2">
    <location>
        <position position="67"/>
    </location>
</feature>
<keyword evidence="1" id="KW-1133">Transmembrane helix</keyword>
<evidence type="ECO:0000313" key="2">
    <source>
        <dbReference type="EMBL" id="KNC24676.1"/>
    </source>
</evidence>
<evidence type="ECO:0000313" key="3">
    <source>
        <dbReference type="Proteomes" id="UP000037069"/>
    </source>
</evidence>
<keyword evidence="1" id="KW-0812">Transmembrane</keyword>
<dbReference type="AlphaFoldDB" id="A0A0L0BXF7"/>